<evidence type="ECO:0008006" key="3">
    <source>
        <dbReference type="Google" id="ProtNLM"/>
    </source>
</evidence>
<organism evidence="1 2">
    <name type="scientific">Sphingobium yanoikuyae</name>
    <name type="common">Sphingomonas yanoikuyae</name>
    <dbReference type="NCBI Taxonomy" id="13690"/>
    <lineage>
        <taxon>Bacteria</taxon>
        <taxon>Pseudomonadati</taxon>
        <taxon>Pseudomonadota</taxon>
        <taxon>Alphaproteobacteria</taxon>
        <taxon>Sphingomonadales</taxon>
        <taxon>Sphingomonadaceae</taxon>
        <taxon>Sphingobium</taxon>
    </lineage>
</organism>
<proteinExistence type="predicted"/>
<dbReference type="InterPro" id="IPR014942">
    <property type="entry name" value="AbiEii"/>
</dbReference>
<evidence type="ECO:0000313" key="1">
    <source>
        <dbReference type="EMBL" id="ATP17612.1"/>
    </source>
</evidence>
<dbReference type="Pfam" id="PF08843">
    <property type="entry name" value="AbiEii"/>
    <property type="match status" value="1"/>
</dbReference>
<gene>
    <name evidence="1" type="ORF">BV87_03890</name>
</gene>
<dbReference type="AlphaFoldDB" id="A0A0J9CZX3"/>
<evidence type="ECO:0000313" key="2">
    <source>
        <dbReference type="Proteomes" id="UP000037029"/>
    </source>
</evidence>
<dbReference type="EMBL" id="CP020925">
    <property type="protein sequence ID" value="ATP17612.1"/>
    <property type="molecule type" value="Genomic_DNA"/>
</dbReference>
<dbReference type="Proteomes" id="UP000037029">
    <property type="component" value="Chromosome"/>
</dbReference>
<dbReference type="RefSeq" id="WP_048937981.1">
    <property type="nucleotide sequence ID" value="NZ_CP020925.1"/>
</dbReference>
<reference evidence="1 2" key="1">
    <citation type="submission" date="2017-04" db="EMBL/GenBank/DDBJ databases">
        <title>Characterization, genome and methylation analysis of a phthalic acid esters degrading strain Sphingobium yanoikuyae SHJ.</title>
        <authorList>
            <person name="Feng L."/>
        </authorList>
    </citation>
    <scope>NUCLEOTIDE SEQUENCE [LARGE SCALE GENOMIC DNA]</scope>
    <source>
        <strain evidence="1 2">SHJ</strain>
    </source>
</reference>
<dbReference type="Gene3D" id="3.10.450.620">
    <property type="entry name" value="JHP933, nucleotidyltransferase-like core domain"/>
    <property type="match status" value="1"/>
</dbReference>
<accession>A0A0J9CZX3</accession>
<sequence length="350" mass="38267">MNPAYAQFLAADPTDRRDVFIGAGQRLGTAPQNIEKDFWVCWTLDALFNGPASHGPRFLFKGGTSLSKGFGLIQRFSEDIDITVFREDIGQDASVQALEEMSGKKRQAKLDAIKAACQAFIGGDLLAQLSETLFGAVGEGMAGAKVELDQDDESAQSLLLWYPSVTAESDGYIRKAVKIESGAKSALDPHARHSVIPYLADDLPALDLTVANVTIVDAERTFWDKVVILHGLRRWFDARQVLRAGGQRVSRHYYDVHQLMIAGTGASAMADPELGRDCVAHARMFFNSRDLDLAHAEPGSFSMMPTDAMITELRRDYAAMAGMIFGDVPHFDAILATVETLQRSLNEPAA</sequence>
<name>A0A0J9CZX3_SPHYA</name>
<protein>
    <recommendedName>
        <fullName evidence="3">Nucleotidyl transferase AbiEii/AbiGii toxin family protein</fullName>
    </recommendedName>
</protein>